<evidence type="ECO:0000259" key="4">
    <source>
        <dbReference type="Pfam" id="PF10474"/>
    </source>
</evidence>
<keyword evidence="7" id="KW-1185">Reference proteome</keyword>
<gene>
    <name evidence="6" type="primary">VPS50</name>
    <name evidence="6" type="ORF">Anas_08494</name>
</gene>
<evidence type="ECO:0000313" key="6">
    <source>
        <dbReference type="EMBL" id="KAB7500803.1"/>
    </source>
</evidence>
<feature type="domain" description="Vacuolar protein sorting-associated protein 54 N-terminal" evidence="5">
    <location>
        <begin position="64"/>
        <end position="365"/>
    </location>
</feature>
<dbReference type="AlphaFoldDB" id="A0A5N5T2S7"/>
<keyword evidence="1" id="KW-0813">Transport</keyword>
<proteinExistence type="predicted"/>
<dbReference type="GO" id="GO:0005829">
    <property type="term" value="C:cytosol"/>
    <property type="evidence" value="ECO:0007669"/>
    <property type="project" value="GOC"/>
</dbReference>
<feature type="domain" description="Syndetin C-terminal" evidence="4">
    <location>
        <begin position="705"/>
        <end position="940"/>
    </location>
</feature>
<dbReference type="Proteomes" id="UP000326759">
    <property type="component" value="Unassembled WGS sequence"/>
</dbReference>
<evidence type="ECO:0000313" key="7">
    <source>
        <dbReference type="Proteomes" id="UP000326759"/>
    </source>
</evidence>
<dbReference type="GO" id="GO:0015031">
    <property type="term" value="P:protein transport"/>
    <property type="evidence" value="ECO:0007669"/>
    <property type="project" value="UniProtKB-KW"/>
</dbReference>
<dbReference type="GO" id="GO:0042147">
    <property type="term" value="P:retrograde transport, endosome to Golgi"/>
    <property type="evidence" value="ECO:0007669"/>
    <property type="project" value="InterPro"/>
</dbReference>
<dbReference type="GO" id="GO:1990745">
    <property type="term" value="C:EARP complex"/>
    <property type="evidence" value="ECO:0007669"/>
    <property type="project" value="InterPro"/>
</dbReference>
<dbReference type="Pfam" id="PF10474">
    <property type="entry name" value="Syndetin_C"/>
    <property type="match status" value="1"/>
</dbReference>
<dbReference type="GO" id="GO:0000149">
    <property type="term" value="F:SNARE binding"/>
    <property type="evidence" value="ECO:0007669"/>
    <property type="project" value="TreeGrafter"/>
</dbReference>
<name>A0A5N5T2S7_9CRUS</name>
<dbReference type="OrthoDB" id="10263345at2759"/>
<keyword evidence="3" id="KW-0175">Coiled coil</keyword>
<dbReference type="Pfam" id="PF10475">
    <property type="entry name" value="Vps54_N"/>
    <property type="match status" value="1"/>
</dbReference>
<evidence type="ECO:0000256" key="2">
    <source>
        <dbReference type="ARBA" id="ARBA00022927"/>
    </source>
</evidence>
<dbReference type="InterPro" id="IPR040047">
    <property type="entry name" value="VPS50"/>
</dbReference>
<comment type="caution">
    <text evidence="6">The sequence shown here is derived from an EMBL/GenBank/DDBJ whole genome shotgun (WGS) entry which is preliminary data.</text>
</comment>
<dbReference type="GO" id="GO:0032456">
    <property type="term" value="P:endocytic recycling"/>
    <property type="evidence" value="ECO:0007669"/>
    <property type="project" value="InterPro"/>
</dbReference>
<dbReference type="InterPro" id="IPR019515">
    <property type="entry name" value="VPS54_N"/>
</dbReference>
<sequence length="946" mass="109084">MDIKEKLKSFIDKQKFNLKVNHNIQESVTKDDFQGRIAIFSQHQRIGSYLDEHKLTPEAEKAVIESIEAPYFEVDGVDVGELELKKFPDITDIHVINGIRSRLRKQHAVVTKCVSNLILQKQGLYTKEIECIAEIQQELCKAISLCHDGRASLKEGRTQFTTASLGILSKYSKRQRVADVIESLKTIRTLQMTDVQLQVLLKAEDYPGAIQLLLECQKAAETFKHFHCISELSSKLQDTLEMVEEQLDSAVSRVALNFSQILYEKLVIAFGLFNKTQIMLDQLHMHLTSHIHNTAFNIILGYVELYNTSINNICNGQGNSNPSFSKLQYSELCKNINQEFFLACFLDLSKSMWNILKNYHSIIKWHKETKTIKIGANDNTMNTTDIDAQDNYIKQKLDHGLIRLWQDVQAKVRTYILASDPCHFKFDDFLKVLGIINKLIEVGKSFCDSQSETLQDSIKAQSLSFFRSHHSTRMEQLHMFLENEGWEICPVKYNFHINQLVEYRFLKEDFGAKLHTPLSSPRKEVEPLKKNLFEMFDEGSPFDSINEDCIEENIMADEVTENALSEDDSDDELSEELKRDFVDEQTGEKPNSTVKKKKDIHKVPMVTNTTLTILRLFGKYIQMMKLLQPIAFDVFRCLSHLFEYYMYAIKGISDSNLSPRLRTTLQGIEERLILKETNIDENEVDKVPPPPTLGPNILKDLPESLYSLPVRVIAVESLLFLSQQLEFLQSQIESLMPSSNSKKNFLQKFYSNTVLLTSEVRIHVYLHVASRVVDYDSLVNQMSSVKWDISDLMSQHSPYVDVLLRQLQILSMRIEELRRSHPIPSEAEKCLWESVIRYTHRALLEGFASAKKCTNEGRSLMQLDYQQFLMKLDCLTPVRPIPDRHLVESYIKAYYLPDNALEEWVNTNQTSYSTRQLVSLISCMTRISKKTKQKIISVLEDATPLK</sequence>
<keyword evidence="2" id="KW-0653">Protein transport</keyword>
<reference evidence="6 7" key="1">
    <citation type="journal article" date="2019" name="PLoS Biol.">
        <title>Sex chromosomes control vertical transmission of feminizing Wolbachia symbionts in an isopod.</title>
        <authorList>
            <person name="Becking T."/>
            <person name="Chebbi M.A."/>
            <person name="Giraud I."/>
            <person name="Moumen B."/>
            <person name="Laverre T."/>
            <person name="Caubet Y."/>
            <person name="Peccoud J."/>
            <person name="Gilbert C."/>
            <person name="Cordaux R."/>
        </authorList>
    </citation>
    <scope>NUCLEOTIDE SEQUENCE [LARGE SCALE GENOMIC DNA]</scope>
    <source>
        <strain evidence="6">ANa2</strain>
        <tissue evidence="6">Whole body excluding digestive tract and cuticle</tissue>
    </source>
</reference>
<dbReference type="InterPro" id="IPR019514">
    <property type="entry name" value="Syndetin_C"/>
</dbReference>
<evidence type="ECO:0000256" key="1">
    <source>
        <dbReference type="ARBA" id="ARBA00022448"/>
    </source>
</evidence>
<evidence type="ECO:0000256" key="3">
    <source>
        <dbReference type="ARBA" id="ARBA00023054"/>
    </source>
</evidence>
<dbReference type="PANTHER" id="PTHR13258">
    <property type="entry name" value="SYNDETIN"/>
    <property type="match status" value="1"/>
</dbReference>
<protein>
    <submittedName>
        <fullName evidence="6">Syndetin</fullName>
    </submittedName>
</protein>
<dbReference type="PANTHER" id="PTHR13258:SF0">
    <property type="entry name" value="SYNDETIN"/>
    <property type="match status" value="1"/>
</dbReference>
<accession>A0A5N5T2S7</accession>
<evidence type="ECO:0000259" key="5">
    <source>
        <dbReference type="Pfam" id="PF10475"/>
    </source>
</evidence>
<dbReference type="EMBL" id="SEYY01012591">
    <property type="protein sequence ID" value="KAB7500803.1"/>
    <property type="molecule type" value="Genomic_DNA"/>
</dbReference>
<organism evidence="6 7">
    <name type="scientific">Armadillidium nasatum</name>
    <dbReference type="NCBI Taxonomy" id="96803"/>
    <lineage>
        <taxon>Eukaryota</taxon>
        <taxon>Metazoa</taxon>
        <taxon>Ecdysozoa</taxon>
        <taxon>Arthropoda</taxon>
        <taxon>Crustacea</taxon>
        <taxon>Multicrustacea</taxon>
        <taxon>Malacostraca</taxon>
        <taxon>Eumalacostraca</taxon>
        <taxon>Peracarida</taxon>
        <taxon>Isopoda</taxon>
        <taxon>Oniscidea</taxon>
        <taxon>Crinocheta</taxon>
        <taxon>Armadillidiidae</taxon>
        <taxon>Armadillidium</taxon>
    </lineage>
</organism>